<evidence type="ECO:0000313" key="2">
    <source>
        <dbReference type="EMBL" id="ABL75729.1"/>
    </source>
</evidence>
<evidence type="ECO:0000256" key="1">
    <source>
        <dbReference type="SAM" id="MobiDB-lite"/>
    </source>
</evidence>
<feature type="compositionally biased region" description="Low complexity" evidence="1">
    <location>
        <begin position="1"/>
        <end position="18"/>
    </location>
</feature>
<reference evidence="2" key="1">
    <citation type="submission" date="2006-12" db="EMBL/GenBank/DDBJ databases">
        <authorList>
            <person name="Stapleton M."/>
            <person name="Carlson J."/>
            <person name="Frise E."/>
            <person name="Kapadia B."/>
            <person name="Park S."/>
            <person name="Wan K."/>
            <person name="Yu C."/>
            <person name="Celniker S."/>
        </authorList>
    </citation>
    <scope>NUCLEOTIDE SEQUENCE</scope>
</reference>
<organism evidence="2">
    <name type="scientific">Drosophila melanogaster</name>
    <name type="common">Fruit fly</name>
    <dbReference type="NCBI Taxonomy" id="7227"/>
    <lineage>
        <taxon>Eukaryota</taxon>
        <taxon>Metazoa</taxon>
        <taxon>Ecdysozoa</taxon>
        <taxon>Arthropoda</taxon>
        <taxon>Hexapoda</taxon>
        <taxon>Insecta</taxon>
        <taxon>Pterygota</taxon>
        <taxon>Neoptera</taxon>
        <taxon>Endopterygota</taxon>
        <taxon>Diptera</taxon>
        <taxon>Brachycera</taxon>
        <taxon>Muscomorpha</taxon>
        <taxon>Ephydroidea</taxon>
        <taxon>Drosophilidae</taxon>
        <taxon>Drosophila</taxon>
        <taxon>Sophophora</taxon>
    </lineage>
</organism>
<sequence length="63" mass="7300">MKSLMRSSSIKLSKLIHSPPKRSSICNEDMARGDTDLNRNEMRIEKLKLNEDGLTRHCHHRPS</sequence>
<accession>A1A6Z9</accession>
<protein>
    <submittedName>
        <fullName evidence="2">IP17327p</fullName>
    </submittedName>
</protein>
<name>A1A6Z9_DROME</name>
<dbReference type="AlphaFoldDB" id="A1A6Z9"/>
<dbReference type="EMBL" id="BT029672">
    <property type="protein sequence ID" value="ABL75729.1"/>
    <property type="molecule type" value="mRNA"/>
</dbReference>
<proteinExistence type="evidence at transcript level"/>
<feature type="region of interest" description="Disordered" evidence="1">
    <location>
        <begin position="1"/>
        <end position="33"/>
    </location>
</feature>